<feature type="region of interest" description="Disordered" evidence="1">
    <location>
        <begin position="151"/>
        <end position="210"/>
    </location>
</feature>
<dbReference type="Proteomes" id="UP000000238">
    <property type="component" value="Chromosome"/>
</dbReference>
<feature type="region of interest" description="Disordered" evidence="1">
    <location>
        <begin position="234"/>
        <end position="256"/>
    </location>
</feature>
<feature type="region of interest" description="Disordered" evidence="1">
    <location>
        <begin position="296"/>
        <end position="328"/>
    </location>
</feature>
<dbReference type="AlphaFoldDB" id="Q2SF90"/>
<accession>Q2SF90</accession>
<reference evidence="2 3" key="1">
    <citation type="journal article" date="2005" name="Nucleic Acids Res.">
        <title>Genomic blueprint of Hahella chejuensis, a marine microbe producing an algicidal agent.</title>
        <authorList>
            <person name="Jeong H."/>
            <person name="Yim J.H."/>
            <person name="Lee C."/>
            <person name="Choi S.-H."/>
            <person name="Park Y.K."/>
            <person name="Yoon S.H."/>
            <person name="Hur C.-G."/>
            <person name="Kang H.-Y."/>
            <person name="Kim D."/>
            <person name="Lee H.H."/>
            <person name="Park K.H."/>
            <person name="Park S.-H."/>
            <person name="Park H.-S."/>
            <person name="Lee H.K."/>
            <person name="Oh T.K."/>
            <person name="Kim J.F."/>
        </authorList>
    </citation>
    <scope>NUCLEOTIDE SEQUENCE [LARGE SCALE GENOMIC DNA]</scope>
    <source>
        <strain evidence="2 3">KCTC 2396</strain>
    </source>
</reference>
<evidence type="ECO:0000313" key="2">
    <source>
        <dbReference type="EMBL" id="ABC30684.1"/>
    </source>
</evidence>
<sequence length="362" mass="41189">MFFSFIYRRPLRCARNFRRVPPLQLIGRQNPFSHAIQIDEKHRQCGESAQIQRPLPGTALCGADGDAERIRRQRTDIHVMHGVRNDSDRVADGEILEGESTEAEQIIGHFERKERHEPDQHHQFPALMTDFRIDQPDFGVRAHIRCRFFTKAAPGDDKGGDRAQRRPDNHVDGAHHDAEYKSRAGSEKHAGSQQHHRSGHHHDKDRSRRRPLPIHPLQQAHDIAVYVEGVQQRYNHGDHDNSQNHRGLQRQSARHCGPSHIRVGLTRLSTAGVRTPDILQSGCFVRLSPDTAPLQSSLFHTASRPPSSPANRIGERGEEPNPLFPHTRQPLQVEPAINAGHLLTILTLNVSHKGERRRHVLY</sequence>
<keyword evidence="3" id="KW-1185">Reference proteome</keyword>
<dbReference type="EMBL" id="CP000155">
    <property type="protein sequence ID" value="ABC30684.1"/>
    <property type="molecule type" value="Genomic_DNA"/>
</dbReference>
<dbReference type="HOGENOM" id="CLU_764537_0_0_6"/>
<gene>
    <name evidence="2" type="ordered locus">HCH_03965</name>
</gene>
<evidence type="ECO:0000256" key="1">
    <source>
        <dbReference type="SAM" id="MobiDB-lite"/>
    </source>
</evidence>
<feature type="compositionally biased region" description="Basic and acidic residues" evidence="1">
    <location>
        <begin position="154"/>
        <end position="190"/>
    </location>
</feature>
<protein>
    <submittedName>
        <fullName evidence="2">Uncharacterized protein</fullName>
    </submittedName>
</protein>
<evidence type="ECO:0000313" key="3">
    <source>
        <dbReference type="Proteomes" id="UP000000238"/>
    </source>
</evidence>
<dbReference type="KEGG" id="hch:HCH_03965"/>
<name>Q2SF90_HAHCH</name>
<feature type="compositionally biased region" description="Basic residues" evidence="1">
    <location>
        <begin position="194"/>
        <end position="210"/>
    </location>
</feature>
<organism evidence="2 3">
    <name type="scientific">Hahella chejuensis (strain KCTC 2396)</name>
    <dbReference type="NCBI Taxonomy" id="349521"/>
    <lineage>
        <taxon>Bacteria</taxon>
        <taxon>Pseudomonadati</taxon>
        <taxon>Pseudomonadota</taxon>
        <taxon>Gammaproteobacteria</taxon>
        <taxon>Oceanospirillales</taxon>
        <taxon>Hahellaceae</taxon>
        <taxon>Hahella</taxon>
    </lineage>
</organism>
<proteinExistence type="predicted"/>